<name>A0A660KQ09_9ROSI</name>
<dbReference type="AlphaFoldDB" id="A0A660KQ09"/>
<feature type="compositionally biased region" description="Basic and acidic residues" evidence="1">
    <location>
        <begin position="92"/>
        <end position="121"/>
    </location>
</feature>
<evidence type="ECO:0000313" key="2">
    <source>
        <dbReference type="EMBL" id="KAE8037884.1"/>
    </source>
</evidence>
<dbReference type="Proteomes" id="UP000327013">
    <property type="component" value="Chromosome 4"/>
</dbReference>
<evidence type="ECO:0000313" key="3">
    <source>
        <dbReference type="Proteomes" id="UP000327013"/>
    </source>
</evidence>
<reference evidence="2 3" key="1">
    <citation type="submission" date="2019-06" db="EMBL/GenBank/DDBJ databases">
        <title>A chromosomal-level reference genome of Carpinus fangiana (Coryloideae, Betulaceae).</title>
        <authorList>
            <person name="Yang X."/>
            <person name="Wang Z."/>
            <person name="Zhang L."/>
            <person name="Hao G."/>
            <person name="Liu J."/>
            <person name="Yang Y."/>
        </authorList>
    </citation>
    <scope>NUCLEOTIDE SEQUENCE [LARGE SCALE GENOMIC DNA]</scope>
    <source>
        <strain evidence="2">Cfa_2016G</strain>
        <tissue evidence="2">Leaf</tissue>
    </source>
</reference>
<keyword evidence="3" id="KW-1185">Reference proteome</keyword>
<accession>A0A660KQ09</accession>
<proteinExistence type="predicted"/>
<dbReference type="EMBL" id="CM017324">
    <property type="protein sequence ID" value="KAE8037884.1"/>
    <property type="molecule type" value="Genomic_DNA"/>
</dbReference>
<gene>
    <name evidence="2" type="ORF">FH972_010437</name>
</gene>
<protein>
    <submittedName>
        <fullName evidence="2">Uncharacterized protein</fullName>
    </submittedName>
</protein>
<feature type="region of interest" description="Disordered" evidence="1">
    <location>
        <begin position="89"/>
        <end position="121"/>
    </location>
</feature>
<dbReference type="OrthoDB" id="1741262at2759"/>
<evidence type="ECO:0000256" key="1">
    <source>
        <dbReference type="SAM" id="MobiDB-lite"/>
    </source>
</evidence>
<sequence>MTLPPQTPFPHSRKDLISHNPSLPNLVADLGFGRKRPEASKARIRRGTIDPLCLEAIDANMGDWVEDPGVLEGEDVSWIDVTVPSEPTFMSDKVKDLDDCSDSTDDRGSDDMRGMDENDDL</sequence>
<organism evidence="2 3">
    <name type="scientific">Carpinus fangiana</name>
    <dbReference type="NCBI Taxonomy" id="176857"/>
    <lineage>
        <taxon>Eukaryota</taxon>
        <taxon>Viridiplantae</taxon>
        <taxon>Streptophyta</taxon>
        <taxon>Embryophyta</taxon>
        <taxon>Tracheophyta</taxon>
        <taxon>Spermatophyta</taxon>
        <taxon>Magnoliopsida</taxon>
        <taxon>eudicotyledons</taxon>
        <taxon>Gunneridae</taxon>
        <taxon>Pentapetalae</taxon>
        <taxon>rosids</taxon>
        <taxon>fabids</taxon>
        <taxon>Fagales</taxon>
        <taxon>Betulaceae</taxon>
        <taxon>Carpinus</taxon>
    </lineage>
</organism>
<feature type="region of interest" description="Disordered" evidence="1">
    <location>
        <begin position="1"/>
        <end position="20"/>
    </location>
</feature>